<gene>
    <name evidence="7" type="ORF">HXX76_013512</name>
</gene>
<name>A0A835SRX2_CHLIN</name>
<dbReference type="GO" id="GO:0051213">
    <property type="term" value="F:dioxygenase activity"/>
    <property type="evidence" value="ECO:0007669"/>
    <property type="project" value="UniProtKB-KW"/>
</dbReference>
<keyword evidence="5" id="KW-0472">Membrane</keyword>
<feature type="compositionally biased region" description="Gly residues" evidence="4">
    <location>
        <begin position="689"/>
        <end position="702"/>
    </location>
</feature>
<feature type="transmembrane region" description="Helical" evidence="5">
    <location>
        <begin position="1038"/>
        <end position="1061"/>
    </location>
</feature>
<sequence length="1421" mass="144161">MMELNSRLNSLPDAVRRHILDAVVGAPREGRSPSAPPPSAPASSAAHGAASNGSSEPLKRPAASTVVPDLKLVGACVVDGFIPPDLVKDARGAAQEALAERQRPAAVGGGLQVPGEGRAVDPQSRGDHMLWLHPQSGDAQAGPGAAAARPALRAVTERLEALRRQLLRQGHDVGGSTTYQLALYPGGGARYVRHADASLSCPTRAVTAIVYLNEPDWDPQVDGGCLALYSVPHTTCAPPPAAAPAAAVAAPSDGAASGVALGAAAGAAAAGTAAGAGAAAADELPDRGRAGGQAGSGLAGGEPAVVVAPLGGRLLLFESHLWHEVLPAHRHRYAITAWFHRAPPPPPPAAAAATTVPHPPQSEPQGARAEAAPAAPPSAAPAAPMPIPAPTAAADAHADAQEGASAGAGPGPSSLASAAEMEAGASGGGGGGGGNDIGGGLRGRGRRLPHIFVSIAAYRDPECAWTLQSLFSAAAHPERVRVGVVWQVHPTEDAGMVRVAGAKSHPEWLHRVRQVVVPAAEATGPCKARALAQALWDGEEYVLQLDSHMRMVPGWDELCIQQLAAAEAAAERGKAVLSTYPLGYSGEGAAAACPDAASAPATLLCARGFEPDGFLRTVGRELRERPAAPVRCGFWAAGLSFARSAWLQEVPYCPALPHLFFGEEAYVAARGWTRGWDLFAPSRPLAFHHGGGNGSGGGGDAGAGDRKGPGAAAASARQAEIEENGEQEEGWPVGHVWGLGRERSLADLAVAFGVDYVRGEVVAPELARWGGLGPEAFVGGGGGDQLSFPRLRSRAPARLQPKTATPPAPPAAAAAAAAAAVARHSVARADDAAAGASAPPLAGLAQQPARLGAVFHPLEDARCNRELLVLLLGDTLCSLATTIQTTFLFVYLHTELGLGIAGIAAAQGSVQFLCGLAKGASGVMGDMLGSQARVIMFGTFLTFLCKPMLLLVGPVHAKFGVAACAWWFFAARLCDQLSKNVREPCIYARVKQLAQESVEASARRPAAAGGGGGEQQQSPDAVQQQQQRDDKKALQAAFALREAVGTAAIAAGTGVAGAVLAATRGSYSLTLAASAVPPALALAWYARYLRNDTPTPPLPVEVAARKGGATTAAGKTKAAAEAAGATGAAGAKAKLAKAPQWWWERPVAFFRAFDPAYWELKIVSAVLYFARFDASLLSLRAVEVVPKEWLPAMIATNMLTQIALTPLFGKIAGGGPKPKPKSQQHSGTKSSAPAEPQPPLSAQQQQSAAGVAHGRDGGHLVLLLVGIAAMAAANACFALPGLANTWGMFAGAALIGLHMAMTHANLKATSAGLMLRGEVPGLGRVDGRAASFDASVMGLALLGSNGLAGALADATRDAGLGNVGCFYGGAVASMTSGLLLLAFLTCGRLGQRRGGAAADTTAASGAGGVVQQLAAAAAKAA</sequence>
<evidence type="ECO:0000313" key="7">
    <source>
        <dbReference type="EMBL" id="KAG2425670.1"/>
    </source>
</evidence>
<dbReference type="SUPFAM" id="SSF103473">
    <property type="entry name" value="MFS general substrate transporter"/>
    <property type="match status" value="1"/>
</dbReference>
<keyword evidence="5" id="KW-0812">Transmembrane</keyword>
<organism evidence="7 8">
    <name type="scientific">Chlamydomonas incerta</name>
    <dbReference type="NCBI Taxonomy" id="51695"/>
    <lineage>
        <taxon>Eukaryota</taxon>
        <taxon>Viridiplantae</taxon>
        <taxon>Chlorophyta</taxon>
        <taxon>core chlorophytes</taxon>
        <taxon>Chlorophyceae</taxon>
        <taxon>CS clade</taxon>
        <taxon>Chlamydomonadales</taxon>
        <taxon>Chlamydomonadaceae</taxon>
        <taxon>Chlamydomonas</taxon>
    </lineage>
</organism>
<feature type="transmembrane region" description="Helical" evidence="5">
    <location>
        <begin position="1260"/>
        <end position="1280"/>
    </location>
</feature>
<dbReference type="GO" id="GO:0016705">
    <property type="term" value="F:oxidoreductase activity, acting on paired donors, with incorporation or reduction of molecular oxygen"/>
    <property type="evidence" value="ECO:0007669"/>
    <property type="project" value="InterPro"/>
</dbReference>
<feature type="region of interest" description="Disordered" evidence="4">
    <location>
        <begin position="1004"/>
        <end position="1028"/>
    </location>
</feature>
<feature type="compositionally biased region" description="Low complexity" evidence="4">
    <location>
        <begin position="709"/>
        <end position="718"/>
    </location>
</feature>
<feature type="region of interest" description="Disordered" evidence="4">
    <location>
        <begin position="99"/>
        <end position="123"/>
    </location>
</feature>
<dbReference type="OrthoDB" id="76265at2759"/>
<dbReference type="InterPro" id="IPR036259">
    <property type="entry name" value="MFS_trans_sf"/>
</dbReference>
<dbReference type="InterPro" id="IPR006620">
    <property type="entry name" value="Pro_4_hyd_alph"/>
</dbReference>
<feature type="compositionally biased region" description="Low complexity" evidence="4">
    <location>
        <begin position="1230"/>
        <end position="1249"/>
    </location>
</feature>
<protein>
    <recommendedName>
        <fullName evidence="6">Prolyl 4-hydroxylase alpha subunit domain-containing protein</fullName>
    </recommendedName>
</protein>
<dbReference type="InterPro" id="IPR021067">
    <property type="entry name" value="Glycosyltransferase"/>
</dbReference>
<evidence type="ECO:0000256" key="5">
    <source>
        <dbReference type="SAM" id="Phobius"/>
    </source>
</evidence>
<dbReference type="Gene3D" id="2.60.120.620">
    <property type="entry name" value="q2cbj1_9rhob like domain"/>
    <property type="match status" value="1"/>
</dbReference>
<feature type="transmembrane region" description="Helical" evidence="5">
    <location>
        <begin position="1366"/>
        <end position="1384"/>
    </location>
</feature>
<keyword evidence="2" id="KW-0223">Dioxygenase</keyword>
<feature type="transmembrane region" description="Helical" evidence="5">
    <location>
        <begin position="955"/>
        <end position="974"/>
    </location>
</feature>
<feature type="region of interest" description="Disordered" evidence="4">
    <location>
        <begin position="1213"/>
        <end position="1249"/>
    </location>
</feature>
<feature type="compositionally biased region" description="Gly residues" evidence="4">
    <location>
        <begin position="425"/>
        <end position="438"/>
    </location>
</feature>
<feature type="region of interest" description="Disordered" evidence="4">
    <location>
        <begin position="689"/>
        <end position="728"/>
    </location>
</feature>
<feature type="region of interest" description="Disordered" evidence="4">
    <location>
        <begin position="346"/>
        <end position="438"/>
    </location>
</feature>
<dbReference type="SUPFAM" id="SSF53448">
    <property type="entry name" value="Nucleotide-diphospho-sugar transferases"/>
    <property type="match status" value="1"/>
</dbReference>
<evidence type="ECO:0000256" key="4">
    <source>
        <dbReference type="SAM" id="MobiDB-lite"/>
    </source>
</evidence>
<dbReference type="Proteomes" id="UP000650467">
    <property type="component" value="Unassembled WGS sequence"/>
</dbReference>
<evidence type="ECO:0000259" key="6">
    <source>
        <dbReference type="SMART" id="SM00702"/>
    </source>
</evidence>
<comment type="caution">
    <text evidence="7">The sequence shown here is derived from an EMBL/GenBank/DDBJ whole genome shotgun (WGS) entry which is preliminary data.</text>
</comment>
<feature type="transmembrane region" description="Helical" evidence="5">
    <location>
        <begin position="1334"/>
        <end position="1354"/>
    </location>
</feature>
<feature type="compositionally biased region" description="Low complexity" evidence="4">
    <location>
        <begin position="364"/>
        <end position="373"/>
    </location>
</feature>
<evidence type="ECO:0000256" key="1">
    <source>
        <dbReference type="ARBA" id="ARBA00001961"/>
    </source>
</evidence>
<feature type="compositionally biased region" description="Pro residues" evidence="4">
    <location>
        <begin position="374"/>
        <end position="389"/>
    </location>
</feature>
<dbReference type="GO" id="GO:0031418">
    <property type="term" value="F:L-ascorbic acid binding"/>
    <property type="evidence" value="ECO:0007669"/>
    <property type="project" value="InterPro"/>
</dbReference>
<proteinExistence type="predicted"/>
<evidence type="ECO:0000313" key="8">
    <source>
        <dbReference type="Proteomes" id="UP000650467"/>
    </source>
</evidence>
<dbReference type="InterPro" id="IPR029044">
    <property type="entry name" value="Nucleotide-diphossugar_trans"/>
</dbReference>
<feature type="compositionally biased region" description="Low complexity" evidence="4">
    <location>
        <begin position="41"/>
        <end position="55"/>
    </location>
</feature>
<dbReference type="SMART" id="SM00702">
    <property type="entry name" value="P4Hc"/>
    <property type="match status" value="1"/>
</dbReference>
<dbReference type="EMBL" id="JAEHOC010000053">
    <property type="protein sequence ID" value="KAG2425670.1"/>
    <property type="molecule type" value="Genomic_DNA"/>
</dbReference>
<evidence type="ECO:0000256" key="3">
    <source>
        <dbReference type="ARBA" id="ARBA00023002"/>
    </source>
</evidence>
<comment type="cofactor">
    <cofactor evidence="1">
        <name>L-ascorbate</name>
        <dbReference type="ChEBI" id="CHEBI:38290"/>
    </cofactor>
</comment>
<dbReference type="PANTHER" id="PTHR23518:SF2">
    <property type="entry name" value="MAJOR FACILITATOR SUPERFAMILY TRANSPORTER"/>
    <property type="match status" value="1"/>
</dbReference>
<accession>A0A835SRX2</accession>
<keyword evidence="5" id="KW-1133">Transmembrane helix</keyword>
<dbReference type="Pfam" id="PF11397">
    <property type="entry name" value="GlcNAc"/>
    <property type="match status" value="2"/>
</dbReference>
<dbReference type="PANTHER" id="PTHR23518">
    <property type="entry name" value="C-METHYLTRANSFERASE"/>
    <property type="match status" value="1"/>
</dbReference>
<evidence type="ECO:0000256" key="2">
    <source>
        <dbReference type="ARBA" id="ARBA00022964"/>
    </source>
</evidence>
<feature type="compositionally biased region" description="Low complexity" evidence="4">
    <location>
        <begin position="390"/>
        <end position="419"/>
    </location>
</feature>
<dbReference type="GO" id="GO:0005506">
    <property type="term" value="F:iron ion binding"/>
    <property type="evidence" value="ECO:0007669"/>
    <property type="project" value="InterPro"/>
</dbReference>
<feature type="domain" description="Prolyl 4-hydroxylase alpha subunit" evidence="6">
    <location>
        <begin position="73"/>
        <end position="340"/>
    </location>
</feature>
<keyword evidence="8" id="KW-1185">Reference proteome</keyword>
<reference evidence="7" key="1">
    <citation type="journal article" date="2020" name="bioRxiv">
        <title>Comparative genomics of Chlamydomonas.</title>
        <authorList>
            <person name="Craig R.J."/>
            <person name="Hasan A.R."/>
            <person name="Ness R.W."/>
            <person name="Keightley P.D."/>
        </authorList>
    </citation>
    <scope>NUCLEOTIDE SEQUENCE</scope>
    <source>
        <strain evidence="7">SAG 7.73</strain>
    </source>
</reference>
<feature type="region of interest" description="Disordered" evidence="4">
    <location>
        <begin position="27"/>
        <end position="60"/>
    </location>
</feature>
<feature type="compositionally biased region" description="Low complexity" evidence="4">
    <location>
        <begin position="1015"/>
        <end position="1026"/>
    </location>
</feature>
<feature type="transmembrane region" description="Helical" evidence="5">
    <location>
        <begin position="1067"/>
        <end position="1086"/>
    </location>
</feature>
<keyword evidence="3" id="KW-0560">Oxidoreductase</keyword>